<evidence type="ECO:0000313" key="3">
    <source>
        <dbReference type="EMBL" id="GMA86681.1"/>
    </source>
</evidence>
<feature type="region of interest" description="Disordered" evidence="1">
    <location>
        <begin position="58"/>
        <end position="92"/>
    </location>
</feature>
<reference evidence="4" key="1">
    <citation type="journal article" date="2019" name="Int. J. Syst. Evol. Microbiol.">
        <title>The Global Catalogue of Microorganisms (GCM) 10K type strain sequencing project: providing services to taxonomists for standard genome sequencing and annotation.</title>
        <authorList>
            <consortium name="The Broad Institute Genomics Platform"/>
            <consortium name="The Broad Institute Genome Sequencing Center for Infectious Disease"/>
            <person name="Wu L."/>
            <person name="Ma J."/>
        </authorList>
    </citation>
    <scope>NUCLEOTIDE SEQUENCE [LARGE SCALE GENOMIC DNA]</scope>
    <source>
        <strain evidence="4">NBRC 108730</strain>
    </source>
</reference>
<dbReference type="InterPro" id="IPR001932">
    <property type="entry name" value="PPM-type_phosphatase-like_dom"/>
</dbReference>
<dbReference type="Proteomes" id="UP001157017">
    <property type="component" value="Unassembled WGS sequence"/>
</dbReference>
<keyword evidence="4" id="KW-1185">Reference proteome</keyword>
<dbReference type="InterPro" id="IPR036457">
    <property type="entry name" value="PPM-type-like_dom_sf"/>
</dbReference>
<evidence type="ECO:0000313" key="4">
    <source>
        <dbReference type="Proteomes" id="UP001157017"/>
    </source>
</evidence>
<sequence>MRVHTQRADPPRAARVWLPLLNGSERLGVLEVEVHALEDVERDDSLLVTRLRRLASLTAEPGDGKDPVRRHHRPPATPATHGPRGRDPVGPAAPLTFVDGNVAIAGVLEPAYEVAGDTFDYSVDPGRVHVALFDAMGHGLASARLVSLAVASYRNGRRAGRTMTDIARATDAVLTQTLGEVGFATALLMEPGHADRPGSSGSTRATPSRCCCAAGSRSRHCTRASPRRSGSAGPRTSRSSPSAPRPSSQATGSCSTPTVPSKPGPRRVGSSASTTSLTSCSVTSRTACRPPRPCDGSSTPCSSTTTTRLSDDATLLLLEWRTGNEDAVRS</sequence>
<feature type="compositionally biased region" description="Low complexity" evidence="1">
    <location>
        <begin position="297"/>
        <end position="308"/>
    </location>
</feature>
<feature type="compositionally biased region" description="Polar residues" evidence="1">
    <location>
        <begin position="249"/>
        <end position="259"/>
    </location>
</feature>
<dbReference type="EMBL" id="BSUZ01000001">
    <property type="protein sequence ID" value="GMA86681.1"/>
    <property type="molecule type" value="Genomic_DNA"/>
</dbReference>
<evidence type="ECO:0000259" key="2">
    <source>
        <dbReference type="Pfam" id="PF07228"/>
    </source>
</evidence>
<dbReference type="Pfam" id="PF07228">
    <property type="entry name" value="SpoIIE"/>
    <property type="match status" value="1"/>
</dbReference>
<organism evidence="3 4">
    <name type="scientific">Angustibacter aerolatus</name>
    <dbReference type="NCBI Taxonomy" id="1162965"/>
    <lineage>
        <taxon>Bacteria</taxon>
        <taxon>Bacillati</taxon>
        <taxon>Actinomycetota</taxon>
        <taxon>Actinomycetes</taxon>
        <taxon>Kineosporiales</taxon>
        <taxon>Kineosporiaceae</taxon>
    </lineage>
</organism>
<feature type="region of interest" description="Disordered" evidence="1">
    <location>
        <begin position="221"/>
        <end position="308"/>
    </location>
</feature>
<name>A0ABQ6JEP8_9ACTN</name>
<proteinExistence type="predicted"/>
<feature type="domain" description="PPM-type phosphatase" evidence="2">
    <location>
        <begin position="124"/>
        <end position="190"/>
    </location>
</feature>
<comment type="caution">
    <text evidence="3">The sequence shown here is derived from an EMBL/GenBank/DDBJ whole genome shotgun (WGS) entry which is preliminary data.</text>
</comment>
<gene>
    <name evidence="3" type="ORF">GCM10025868_19310</name>
</gene>
<accession>A0ABQ6JEP8</accession>
<dbReference type="Gene3D" id="3.60.40.10">
    <property type="entry name" value="PPM-type phosphatase domain"/>
    <property type="match status" value="1"/>
</dbReference>
<feature type="compositionally biased region" description="Low complexity" evidence="1">
    <location>
        <begin position="227"/>
        <end position="248"/>
    </location>
</feature>
<feature type="compositionally biased region" description="Low complexity" evidence="1">
    <location>
        <begin position="270"/>
        <end position="286"/>
    </location>
</feature>
<protein>
    <recommendedName>
        <fullName evidence="2">PPM-type phosphatase domain-containing protein</fullName>
    </recommendedName>
</protein>
<evidence type="ECO:0000256" key="1">
    <source>
        <dbReference type="SAM" id="MobiDB-lite"/>
    </source>
</evidence>